<organism evidence="2 3">
    <name type="scientific">Actinophytocola glycyrrhizae</name>
    <dbReference type="NCBI Taxonomy" id="2044873"/>
    <lineage>
        <taxon>Bacteria</taxon>
        <taxon>Bacillati</taxon>
        <taxon>Actinomycetota</taxon>
        <taxon>Actinomycetes</taxon>
        <taxon>Pseudonocardiales</taxon>
        <taxon>Pseudonocardiaceae</taxon>
    </lineage>
</organism>
<dbReference type="RefSeq" id="WP_378057831.1">
    <property type="nucleotide sequence ID" value="NZ_JBHSIS010000009.1"/>
</dbReference>
<keyword evidence="1" id="KW-0472">Membrane</keyword>
<dbReference type="Proteomes" id="UP001595859">
    <property type="component" value="Unassembled WGS sequence"/>
</dbReference>
<accession>A0ABV9S2H9</accession>
<feature type="transmembrane region" description="Helical" evidence="1">
    <location>
        <begin position="69"/>
        <end position="90"/>
    </location>
</feature>
<evidence type="ECO:0000313" key="2">
    <source>
        <dbReference type="EMBL" id="MFC4855862.1"/>
    </source>
</evidence>
<feature type="transmembrane region" description="Helical" evidence="1">
    <location>
        <begin position="35"/>
        <end position="57"/>
    </location>
</feature>
<name>A0ABV9S2H9_9PSEU</name>
<keyword evidence="1" id="KW-1133">Transmembrane helix</keyword>
<feature type="transmembrane region" description="Helical" evidence="1">
    <location>
        <begin position="120"/>
        <end position="138"/>
    </location>
</feature>
<keyword evidence="3" id="KW-1185">Reference proteome</keyword>
<protein>
    <submittedName>
        <fullName evidence="2">Uncharacterized protein</fullName>
    </submittedName>
</protein>
<gene>
    <name evidence="2" type="ORF">ACFPCV_20310</name>
</gene>
<comment type="caution">
    <text evidence="2">The sequence shown here is derived from an EMBL/GenBank/DDBJ whole genome shotgun (WGS) entry which is preliminary data.</text>
</comment>
<evidence type="ECO:0000256" key="1">
    <source>
        <dbReference type="SAM" id="Phobius"/>
    </source>
</evidence>
<reference evidence="3" key="1">
    <citation type="journal article" date="2019" name="Int. J. Syst. Evol. Microbiol.">
        <title>The Global Catalogue of Microorganisms (GCM) 10K type strain sequencing project: providing services to taxonomists for standard genome sequencing and annotation.</title>
        <authorList>
            <consortium name="The Broad Institute Genomics Platform"/>
            <consortium name="The Broad Institute Genome Sequencing Center for Infectious Disease"/>
            <person name="Wu L."/>
            <person name="Ma J."/>
        </authorList>
    </citation>
    <scope>NUCLEOTIDE SEQUENCE [LARGE SCALE GENOMIC DNA]</scope>
    <source>
        <strain evidence="3">ZS-22-S1</strain>
    </source>
</reference>
<evidence type="ECO:0000313" key="3">
    <source>
        <dbReference type="Proteomes" id="UP001595859"/>
    </source>
</evidence>
<sequence length="173" mass="17313">MVAVITGTLLGLLIIVAVVVRLSGRWSVPGTGGRMVAVITGTLLGLLIIVAVVVRLSGRWSVPGTGGRALRWFAVAATVAIVVALLPRTLSDSGGATVYLLGVPLLAAVAVAVADATGRAVGTVTAVAALAMLVWGLLLGLGYGAYFLLPGLILAVAVLANVRPRAETNSAPG</sequence>
<dbReference type="EMBL" id="JBHSIS010000009">
    <property type="protein sequence ID" value="MFC4855862.1"/>
    <property type="molecule type" value="Genomic_DNA"/>
</dbReference>
<proteinExistence type="predicted"/>
<keyword evidence="1" id="KW-0812">Transmembrane</keyword>
<feature type="transmembrane region" description="Helical" evidence="1">
    <location>
        <begin position="144"/>
        <end position="162"/>
    </location>
</feature>
<feature type="transmembrane region" description="Helical" evidence="1">
    <location>
        <begin position="96"/>
        <end position="113"/>
    </location>
</feature>